<dbReference type="GO" id="GO:0070291">
    <property type="term" value="P:N-acylethanolamine metabolic process"/>
    <property type="evidence" value="ECO:0007669"/>
    <property type="project" value="TreeGrafter"/>
</dbReference>
<feature type="domain" description="GP-PDE" evidence="2">
    <location>
        <begin position="58"/>
        <end position="299"/>
    </location>
</feature>
<dbReference type="PANTHER" id="PTHR46320:SF1">
    <property type="entry name" value="GLYCEROPHOSPHODIESTER PHOSPHODIESTERASE 1"/>
    <property type="match status" value="1"/>
</dbReference>
<sequence length="314" mass="35110">MNKRIRILLLGFILLTTVSSCIEMASSNKPSLTQGTVFKFKSVDDLYQFLTYDEKRYPLVSAHRGGPYPGYPENAIETFDYIASKQPSIIECDVRLTKDSALVLMHDDKLDRTTNGTGKVSDYTLAELKKLKLKDNNGKLTLYRIPTLEEALAWGIGKVIYTLDVKQETPYSLVINAIRKTRAEAHVIIITYNPNQADRIFSLAPDLMISASIRNSGDLLRLNDRDIPDNRLVAFVGTREADKGLVDLLHGHGIPIILGTMGNLDKQAKANGNQIYAEYVDRGADILSTDRPLEAGKSLKYYILKRGIKSPFIN</sequence>
<keyword evidence="3" id="KW-0378">Hydrolase</keyword>
<dbReference type="Gene3D" id="3.20.20.190">
    <property type="entry name" value="Phosphatidylinositol (PI) phosphodiesterase"/>
    <property type="match status" value="1"/>
</dbReference>
<protein>
    <submittedName>
        <fullName evidence="3">Glycerophosphoryl diester phosphodiesterase</fullName>
        <ecNumber evidence="3">3.1.4.46</ecNumber>
    </submittedName>
</protein>
<evidence type="ECO:0000313" key="4">
    <source>
        <dbReference type="Proteomes" id="UP000254893"/>
    </source>
</evidence>
<proteinExistence type="predicted"/>
<dbReference type="PANTHER" id="PTHR46320">
    <property type="entry name" value="GLYCEROPHOSPHODIESTER PHOSPHODIESTERASE 1"/>
    <property type="match status" value="1"/>
</dbReference>
<dbReference type="GO" id="GO:0005886">
    <property type="term" value="C:plasma membrane"/>
    <property type="evidence" value="ECO:0007669"/>
    <property type="project" value="TreeGrafter"/>
</dbReference>
<dbReference type="GO" id="GO:0006580">
    <property type="term" value="P:ethanolamine metabolic process"/>
    <property type="evidence" value="ECO:0007669"/>
    <property type="project" value="TreeGrafter"/>
</dbReference>
<dbReference type="Proteomes" id="UP000254893">
    <property type="component" value="Unassembled WGS sequence"/>
</dbReference>
<dbReference type="AlphaFoldDB" id="A0A380CAD8"/>
<accession>A0A380CAD8</accession>
<feature type="signal peptide" evidence="1">
    <location>
        <begin position="1"/>
        <end position="25"/>
    </location>
</feature>
<evidence type="ECO:0000256" key="1">
    <source>
        <dbReference type="SAM" id="SignalP"/>
    </source>
</evidence>
<dbReference type="CDD" id="cd08566">
    <property type="entry name" value="GDPD_AtGDE_like"/>
    <property type="match status" value="1"/>
</dbReference>
<dbReference type="EC" id="3.1.4.46" evidence="3"/>
<dbReference type="InterPro" id="IPR017946">
    <property type="entry name" value="PLC-like_Pdiesterase_TIM-brl"/>
</dbReference>
<evidence type="ECO:0000313" key="3">
    <source>
        <dbReference type="EMBL" id="SUJ16404.1"/>
    </source>
</evidence>
<dbReference type="SUPFAM" id="SSF51695">
    <property type="entry name" value="PLC-like phosphodiesterases"/>
    <property type="match status" value="1"/>
</dbReference>
<organism evidence="3 4">
    <name type="scientific">Sphingobacterium spiritivorum</name>
    <name type="common">Flavobacterium spiritivorum</name>
    <dbReference type="NCBI Taxonomy" id="258"/>
    <lineage>
        <taxon>Bacteria</taxon>
        <taxon>Pseudomonadati</taxon>
        <taxon>Bacteroidota</taxon>
        <taxon>Sphingobacteriia</taxon>
        <taxon>Sphingobacteriales</taxon>
        <taxon>Sphingobacteriaceae</taxon>
        <taxon>Sphingobacterium</taxon>
    </lineage>
</organism>
<evidence type="ECO:0000259" key="2">
    <source>
        <dbReference type="PROSITE" id="PS51704"/>
    </source>
</evidence>
<gene>
    <name evidence="3" type="primary">ugpQ_2</name>
    <name evidence="3" type="ORF">NCTC11388_02605</name>
</gene>
<dbReference type="PROSITE" id="PS51704">
    <property type="entry name" value="GP_PDE"/>
    <property type="match status" value="1"/>
</dbReference>
<dbReference type="PROSITE" id="PS51257">
    <property type="entry name" value="PROKAR_LIPOPROTEIN"/>
    <property type="match status" value="1"/>
</dbReference>
<dbReference type="EMBL" id="UGYW01000002">
    <property type="protein sequence ID" value="SUJ16404.1"/>
    <property type="molecule type" value="Genomic_DNA"/>
</dbReference>
<feature type="chain" id="PRO_5017004006" evidence="1">
    <location>
        <begin position="26"/>
        <end position="314"/>
    </location>
</feature>
<dbReference type="RefSeq" id="WP_115170412.1">
    <property type="nucleotide sequence ID" value="NZ_UGYW01000002.1"/>
</dbReference>
<dbReference type="GO" id="GO:0006644">
    <property type="term" value="P:phospholipid metabolic process"/>
    <property type="evidence" value="ECO:0007669"/>
    <property type="project" value="TreeGrafter"/>
</dbReference>
<name>A0A380CAD8_SPHSI</name>
<dbReference type="InterPro" id="IPR030395">
    <property type="entry name" value="GP_PDE_dom"/>
</dbReference>
<dbReference type="Pfam" id="PF03009">
    <property type="entry name" value="GDPD"/>
    <property type="match status" value="1"/>
</dbReference>
<keyword evidence="1" id="KW-0732">Signal</keyword>
<reference evidence="3 4" key="1">
    <citation type="submission" date="2018-06" db="EMBL/GenBank/DDBJ databases">
        <authorList>
            <consortium name="Pathogen Informatics"/>
            <person name="Doyle S."/>
        </authorList>
    </citation>
    <scope>NUCLEOTIDE SEQUENCE [LARGE SCALE GENOMIC DNA]</scope>
    <source>
        <strain evidence="3 4">NCTC11388</strain>
    </source>
</reference>
<dbReference type="GO" id="GO:0008889">
    <property type="term" value="F:glycerophosphodiester phosphodiesterase activity"/>
    <property type="evidence" value="ECO:0007669"/>
    <property type="project" value="UniProtKB-EC"/>
</dbReference>